<dbReference type="PANTHER" id="PTHR24305">
    <property type="entry name" value="CYTOCHROME P450"/>
    <property type="match status" value="1"/>
</dbReference>
<gene>
    <name evidence="4" type="ORF">ATNIH1004_003752</name>
</gene>
<dbReference type="Gene3D" id="1.10.630.10">
    <property type="entry name" value="Cytochrome P450"/>
    <property type="match status" value="1"/>
</dbReference>
<sequence length="133" mass="14821">MNTDSTAQMLSDKIIGINVNLDLLNQYLHLIVYHALISLEELDTSIPSHASLLEAAVSMVIVRTDTTAATLALGTYQVLCKPDIYTKLKEKLLNAWPDFEQRPRAADLERLPYLTAVIKEALRMAPTTILETP</sequence>
<evidence type="ECO:0000256" key="3">
    <source>
        <dbReference type="ARBA" id="ARBA00023033"/>
    </source>
</evidence>
<dbReference type="GO" id="GO:0005506">
    <property type="term" value="F:iron ion binding"/>
    <property type="evidence" value="ECO:0007669"/>
    <property type="project" value="InterPro"/>
</dbReference>
<comment type="similarity">
    <text evidence="1">Belongs to the cytochrome P450 family.</text>
</comment>
<dbReference type="PANTHER" id="PTHR24305:SF166">
    <property type="entry name" value="CYTOCHROME P450 12A4, MITOCHONDRIAL-RELATED"/>
    <property type="match status" value="1"/>
</dbReference>
<comment type="caution">
    <text evidence="4">The sequence shown here is derived from an EMBL/GenBank/DDBJ whole genome shotgun (WGS) entry which is preliminary data.</text>
</comment>
<keyword evidence="2" id="KW-0560">Oxidoreductase</keyword>
<dbReference type="GO" id="GO:0004497">
    <property type="term" value="F:monooxygenase activity"/>
    <property type="evidence" value="ECO:0007669"/>
    <property type="project" value="UniProtKB-KW"/>
</dbReference>
<dbReference type="GO" id="GO:0020037">
    <property type="term" value="F:heme binding"/>
    <property type="evidence" value="ECO:0007669"/>
    <property type="project" value="InterPro"/>
</dbReference>
<evidence type="ECO:0000313" key="5">
    <source>
        <dbReference type="Proteomes" id="UP000324241"/>
    </source>
</evidence>
<dbReference type="SUPFAM" id="SSF48264">
    <property type="entry name" value="Cytochrome P450"/>
    <property type="match status" value="1"/>
</dbReference>
<evidence type="ECO:0000256" key="2">
    <source>
        <dbReference type="ARBA" id="ARBA00023002"/>
    </source>
</evidence>
<dbReference type="InterPro" id="IPR050121">
    <property type="entry name" value="Cytochrome_P450_monoxygenase"/>
</dbReference>
<accession>A0A5M9N255</accession>
<name>A0A5M9N255_9EURO</name>
<dbReference type="AlphaFoldDB" id="A0A5M9N255"/>
<dbReference type="Proteomes" id="UP000324241">
    <property type="component" value="Unassembled WGS sequence"/>
</dbReference>
<dbReference type="InterPro" id="IPR036396">
    <property type="entry name" value="Cyt_P450_sf"/>
</dbReference>
<dbReference type="Pfam" id="PF00067">
    <property type="entry name" value="p450"/>
    <property type="match status" value="1"/>
</dbReference>
<keyword evidence="3" id="KW-0503">Monooxygenase</keyword>
<dbReference type="InterPro" id="IPR001128">
    <property type="entry name" value="Cyt_P450"/>
</dbReference>
<dbReference type="EMBL" id="QUQM01000001">
    <property type="protein sequence ID" value="KAA8651059.1"/>
    <property type="molecule type" value="Genomic_DNA"/>
</dbReference>
<dbReference type="RefSeq" id="XP_033430420.1">
    <property type="nucleotide sequence ID" value="XM_033568425.1"/>
</dbReference>
<dbReference type="OrthoDB" id="4499165at2759"/>
<organism evidence="4 5">
    <name type="scientific">Aspergillus tanneri</name>
    <dbReference type="NCBI Taxonomy" id="1220188"/>
    <lineage>
        <taxon>Eukaryota</taxon>
        <taxon>Fungi</taxon>
        <taxon>Dikarya</taxon>
        <taxon>Ascomycota</taxon>
        <taxon>Pezizomycotina</taxon>
        <taxon>Eurotiomycetes</taxon>
        <taxon>Eurotiomycetidae</taxon>
        <taxon>Eurotiales</taxon>
        <taxon>Aspergillaceae</taxon>
        <taxon>Aspergillus</taxon>
        <taxon>Aspergillus subgen. Circumdati</taxon>
    </lineage>
</organism>
<protein>
    <submittedName>
        <fullName evidence="4">Uncharacterized protein</fullName>
    </submittedName>
</protein>
<evidence type="ECO:0000313" key="4">
    <source>
        <dbReference type="EMBL" id="KAA8651059.1"/>
    </source>
</evidence>
<reference evidence="4 5" key="1">
    <citation type="submission" date="2019-08" db="EMBL/GenBank/DDBJ databases">
        <title>The genome sequence of a newly discovered highly antifungal drug resistant Aspergillus species, Aspergillus tanneri NIH 1004.</title>
        <authorList>
            <person name="Mounaud S."/>
            <person name="Singh I."/>
            <person name="Joardar V."/>
            <person name="Pakala S."/>
            <person name="Pakala S."/>
            <person name="Venepally P."/>
            <person name="Chung J.K."/>
            <person name="Losada L."/>
            <person name="Nierman W.C."/>
        </authorList>
    </citation>
    <scope>NUCLEOTIDE SEQUENCE [LARGE SCALE GENOMIC DNA]</scope>
    <source>
        <strain evidence="4 5">NIH1004</strain>
    </source>
</reference>
<proteinExistence type="inferred from homology"/>
<dbReference type="GeneID" id="54326454"/>
<dbReference type="GO" id="GO:0016705">
    <property type="term" value="F:oxidoreductase activity, acting on paired donors, with incorporation or reduction of molecular oxygen"/>
    <property type="evidence" value="ECO:0007669"/>
    <property type="project" value="InterPro"/>
</dbReference>
<evidence type="ECO:0000256" key="1">
    <source>
        <dbReference type="ARBA" id="ARBA00010617"/>
    </source>
</evidence>